<dbReference type="OrthoDB" id="176203at2"/>
<dbReference type="CDD" id="cd16922">
    <property type="entry name" value="HATPase_EvgS-ArcB-TorS-like"/>
    <property type="match status" value="1"/>
</dbReference>
<dbReference type="InterPro" id="IPR003661">
    <property type="entry name" value="HisK_dim/P_dom"/>
</dbReference>
<sequence>MPRERHGGAAGRPRAWPVALGLLLALCGLPPARAAAQLPLTAYEQSNGLTSLSVVRMFQDREGFVWAGTEKGLYRFDGMVFEQIGAEQGFQTSEVVGIAQDARGRLWVASRAGLQLRDEHGRFGWVHPDGHPLLADRGQTLAPDAAGGMLLVSGHRLWTLTETAPGRWRLDSPFDDAQLRQEPGLREVGAVYRHGDAVWFGCGGQLCRLRDGRLTRYGPARGVPDDNWLGLLGARDGSLWARGIRSVRVLPAGADAFVARDMPGNHTEVAASSIDLAEDRGGRVLTRTDLGLARWDGSHWELYDTSNGLPAVGVSALLADQDGTVWIGTYGRGVLHWSGGDAVENWTAAQGLNGTLIWSIARGGPDAVWLADDWGGEVIVPSQGRAHRWPLQARPPNQAHTVLAAADGSLWYFLFDGRVLRYRPDGDRTEQVATLPFLVRGAYQDRTGRFWAYTLGGLYSVDAAGGRVERAAPGLIPTAMCSDLAEDGAGRLWLACSAGLFRYDGRQWTRVRVLPEESMGGYENVAITPDGRLWLSSLQPGLLVGAVAAGPSVTVRRVADALLDDTRLYFLRTDRRGRLWAGGGNGVDVLDGGGWKRLSSRDGLLWDETNHGAFYADEDGTVWIGTPVGLSHVLKPDQLLAPRRIRPLLLSARYGGHELDAQSPSPPFETAGALVLRFAVLGNSAGNPVRFRYRLPGVDRDWVETSLREVRYASLPPGDYRFELQAIDENQRSRSEPVVLSFTLRPPWWRTPWAYAGAGLALLGVVALLWRWRMRVLIGHAQHLERTVAARTAELQQSLRARSMLLAHIGHDLRSPLVGILDGIRQWRSGASARDYPRLVEGSARQQLELIDELLEFSRGELTELELVEAPGYLHGFLREVEERAQLLAERQRNRLECRFAPDLPPLVKADFRRLRQVLMNLLGNAAKFTRDGRILFAVSAAPAGPGTVRLRFAVEDTGIGLGPEDDRQRLLQPFVRGGNAAPHEGSGLGLSIVGQLLDRMGSRLRIESAPGGGSRFGFELDLAPAGEDELEPGAGEGDAGDIDGAGRVVLVVDDHAPSRDLLCDLLDGCGFETVPAADGAAALDLLRRRTPDLVLTDQRMQGMDGWHMLQAVRREHPDLPVLLYSALPPQRPQDIDARLAFTAALLKPASERRLLETVARLLRQAGAAPVPGDGRTAAPAPDTAAG</sequence>
<evidence type="ECO:0000259" key="6">
    <source>
        <dbReference type="PROSITE" id="PS50110"/>
    </source>
</evidence>
<proteinExistence type="predicted"/>
<keyword evidence="8" id="KW-1185">Reference proteome</keyword>
<dbReference type="EMBL" id="QGHC01000018">
    <property type="protein sequence ID" value="PWK81867.1"/>
    <property type="molecule type" value="Genomic_DNA"/>
</dbReference>
<dbReference type="SMART" id="SM00448">
    <property type="entry name" value="REC"/>
    <property type="match status" value="1"/>
</dbReference>
<dbReference type="Pfam" id="PF07494">
    <property type="entry name" value="Reg_prop"/>
    <property type="match status" value="1"/>
</dbReference>
<dbReference type="SMART" id="SM00388">
    <property type="entry name" value="HisKA"/>
    <property type="match status" value="1"/>
</dbReference>
<dbReference type="Gene3D" id="1.10.287.130">
    <property type="match status" value="1"/>
</dbReference>
<evidence type="ECO:0000256" key="1">
    <source>
        <dbReference type="ARBA" id="ARBA00000085"/>
    </source>
</evidence>
<dbReference type="RefSeq" id="WP_139942799.1">
    <property type="nucleotide sequence ID" value="NZ_MSZV01000003.1"/>
</dbReference>
<dbReference type="Proteomes" id="UP000245812">
    <property type="component" value="Unassembled WGS sequence"/>
</dbReference>
<dbReference type="Gene3D" id="2.60.40.10">
    <property type="entry name" value="Immunoglobulins"/>
    <property type="match status" value="1"/>
</dbReference>
<evidence type="ECO:0000313" key="8">
    <source>
        <dbReference type="Proteomes" id="UP000245812"/>
    </source>
</evidence>
<dbReference type="PANTHER" id="PTHR43547:SF2">
    <property type="entry name" value="HYBRID SIGNAL TRANSDUCTION HISTIDINE KINASE C"/>
    <property type="match status" value="1"/>
</dbReference>
<dbReference type="AlphaFoldDB" id="A0A316HMR7"/>
<dbReference type="PRINTS" id="PR00344">
    <property type="entry name" value="BCTRLSENSOR"/>
</dbReference>
<dbReference type="PROSITE" id="PS50110">
    <property type="entry name" value="RESPONSE_REGULATORY"/>
    <property type="match status" value="1"/>
</dbReference>
<name>A0A316HMR7_9GAMM</name>
<dbReference type="InterPro" id="IPR011123">
    <property type="entry name" value="Y_Y_Y"/>
</dbReference>
<dbReference type="SUPFAM" id="SSF47384">
    <property type="entry name" value="Homodimeric domain of signal transducing histidine kinase"/>
    <property type="match status" value="1"/>
</dbReference>
<dbReference type="Gene3D" id="2.130.10.10">
    <property type="entry name" value="YVTN repeat-like/Quinoprotein amine dehydrogenase"/>
    <property type="match status" value="4"/>
</dbReference>
<dbReference type="InterPro" id="IPR001789">
    <property type="entry name" value="Sig_transdc_resp-reg_receiver"/>
</dbReference>
<keyword evidence="3 4" id="KW-0597">Phosphoprotein</keyword>
<accession>A0A316HMR7</accession>
<dbReference type="PROSITE" id="PS50109">
    <property type="entry name" value="HIS_KIN"/>
    <property type="match status" value="1"/>
</dbReference>
<dbReference type="InterPro" id="IPR011006">
    <property type="entry name" value="CheY-like_superfamily"/>
</dbReference>
<dbReference type="InterPro" id="IPR036890">
    <property type="entry name" value="HATPase_C_sf"/>
</dbReference>
<evidence type="ECO:0000256" key="4">
    <source>
        <dbReference type="PROSITE-ProRule" id="PRU00169"/>
    </source>
</evidence>
<dbReference type="GO" id="GO:0000155">
    <property type="term" value="F:phosphorelay sensor kinase activity"/>
    <property type="evidence" value="ECO:0007669"/>
    <property type="project" value="InterPro"/>
</dbReference>
<comment type="catalytic activity">
    <reaction evidence="1">
        <text>ATP + protein L-histidine = ADP + protein N-phospho-L-histidine.</text>
        <dbReference type="EC" id="2.7.13.3"/>
    </reaction>
</comment>
<dbReference type="EC" id="2.7.13.3" evidence="2"/>
<dbReference type="SUPFAM" id="SSF63829">
    <property type="entry name" value="Calcium-dependent phosphotriesterase"/>
    <property type="match status" value="2"/>
</dbReference>
<feature type="domain" description="Response regulatory" evidence="6">
    <location>
        <begin position="1049"/>
        <end position="1163"/>
    </location>
</feature>
<evidence type="ECO:0000256" key="2">
    <source>
        <dbReference type="ARBA" id="ARBA00012438"/>
    </source>
</evidence>
<protein>
    <recommendedName>
        <fullName evidence="2">histidine kinase</fullName>
        <ecNumber evidence="2">2.7.13.3</ecNumber>
    </recommendedName>
</protein>
<keyword evidence="7" id="KW-0808">Transferase</keyword>
<dbReference type="SUPFAM" id="SSF52172">
    <property type="entry name" value="CheY-like"/>
    <property type="match status" value="1"/>
</dbReference>
<dbReference type="InterPro" id="IPR003594">
    <property type="entry name" value="HATPase_dom"/>
</dbReference>
<keyword evidence="7" id="KW-0418">Kinase</keyword>
<dbReference type="InterPro" id="IPR005467">
    <property type="entry name" value="His_kinase_dom"/>
</dbReference>
<reference evidence="7 8" key="1">
    <citation type="submission" date="2018-05" db="EMBL/GenBank/DDBJ databases">
        <title>Genomic Encyclopedia of Type Strains, Phase IV (KMG-IV): sequencing the most valuable type-strain genomes for metagenomic binning, comparative biology and taxonomic classification.</title>
        <authorList>
            <person name="Goeker M."/>
        </authorList>
    </citation>
    <scope>NUCLEOTIDE SEQUENCE [LARGE SCALE GENOMIC DNA]</scope>
    <source>
        <strain evidence="7 8">DSM 14263</strain>
    </source>
</reference>
<dbReference type="PANTHER" id="PTHR43547">
    <property type="entry name" value="TWO-COMPONENT HISTIDINE KINASE"/>
    <property type="match status" value="1"/>
</dbReference>
<dbReference type="Pfam" id="PF02518">
    <property type="entry name" value="HATPase_c"/>
    <property type="match status" value="1"/>
</dbReference>
<evidence type="ECO:0000256" key="3">
    <source>
        <dbReference type="ARBA" id="ARBA00022553"/>
    </source>
</evidence>
<comment type="caution">
    <text evidence="7">The sequence shown here is derived from an EMBL/GenBank/DDBJ whole genome shotgun (WGS) entry which is preliminary data.</text>
</comment>
<dbReference type="InterPro" id="IPR036097">
    <property type="entry name" value="HisK_dim/P_sf"/>
</dbReference>
<feature type="domain" description="Histidine kinase" evidence="5">
    <location>
        <begin position="808"/>
        <end position="1025"/>
    </location>
</feature>
<dbReference type="Pfam" id="PF00072">
    <property type="entry name" value="Response_reg"/>
    <property type="match status" value="1"/>
</dbReference>
<dbReference type="InterPro" id="IPR013783">
    <property type="entry name" value="Ig-like_fold"/>
</dbReference>
<dbReference type="Pfam" id="PF07495">
    <property type="entry name" value="Y_Y_Y"/>
    <property type="match status" value="1"/>
</dbReference>
<organism evidence="7 8">
    <name type="scientific">Fulvimonas soli</name>
    <dbReference type="NCBI Taxonomy" id="155197"/>
    <lineage>
        <taxon>Bacteria</taxon>
        <taxon>Pseudomonadati</taxon>
        <taxon>Pseudomonadota</taxon>
        <taxon>Gammaproteobacteria</taxon>
        <taxon>Lysobacterales</taxon>
        <taxon>Rhodanobacteraceae</taxon>
        <taxon>Fulvimonas</taxon>
    </lineage>
</organism>
<dbReference type="InterPro" id="IPR015943">
    <property type="entry name" value="WD40/YVTN_repeat-like_dom_sf"/>
</dbReference>
<dbReference type="Gene3D" id="3.30.565.10">
    <property type="entry name" value="Histidine kinase-like ATPase, C-terminal domain"/>
    <property type="match status" value="1"/>
</dbReference>
<dbReference type="InterPro" id="IPR011110">
    <property type="entry name" value="Reg_prop"/>
</dbReference>
<dbReference type="SMART" id="SM00387">
    <property type="entry name" value="HATPase_c"/>
    <property type="match status" value="1"/>
</dbReference>
<dbReference type="CDD" id="cd00082">
    <property type="entry name" value="HisKA"/>
    <property type="match status" value="1"/>
</dbReference>
<evidence type="ECO:0000259" key="5">
    <source>
        <dbReference type="PROSITE" id="PS50109"/>
    </source>
</evidence>
<dbReference type="CDD" id="cd00156">
    <property type="entry name" value="REC"/>
    <property type="match status" value="1"/>
</dbReference>
<dbReference type="SUPFAM" id="SSF55874">
    <property type="entry name" value="ATPase domain of HSP90 chaperone/DNA topoisomerase II/histidine kinase"/>
    <property type="match status" value="1"/>
</dbReference>
<dbReference type="InterPro" id="IPR004358">
    <property type="entry name" value="Sig_transdc_His_kin-like_C"/>
</dbReference>
<evidence type="ECO:0000313" key="7">
    <source>
        <dbReference type="EMBL" id="PWK81867.1"/>
    </source>
</evidence>
<dbReference type="Gene3D" id="3.40.50.2300">
    <property type="match status" value="1"/>
</dbReference>
<gene>
    <name evidence="7" type="ORF">C7456_11823</name>
</gene>
<feature type="modified residue" description="4-aspartylphosphate" evidence="4">
    <location>
        <position position="1098"/>
    </location>
</feature>